<dbReference type="GO" id="GO:0012505">
    <property type="term" value="C:endomembrane system"/>
    <property type="evidence" value="ECO:0007669"/>
    <property type="project" value="UniProtKB-SubCell"/>
</dbReference>
<dbReference type="FunFam" id="4.10.400.10:FF:000011">
    <property type="entry name" value="Low-density lipoprotein receptor-related protein 1"/>
    <property type="match status" value="1"/>
</dbReference>
<dbReference type="InterPro" id="IPR050685">
    <property type="entry name" value="LDLR"/>
</dbReference>
<name>A0A482ZCU1_CORTR</name>
<evidence type="ECO:0000313" key="12">
    <source>
        <dbReference type="EMBL" id="SMD29660.1"/>
    </source>
</evidence>
<keyword evidence="5" id="KW-0677">Repeat</keyword>
<reference evidence="12" key="2">
    <citation type="submission" date="2019-04" db="EMBL/GenBank/DDBJ databases">
        <title>Unravelling the molecular evolution of spider venoms.</title>
        <authorList>
            <person name="Pineda S."/>
        </authorList>
    </citation>
    <scope>NUCLEOTIDE SEQUENCE</scope>
</reference>
<evidence type="ECO:0000256" key="9">
    <source>
        <dbReference type="ARBA" id="ARBA00023180"/>
    </source>
</evidence>
<protein>
    <submittedName>
        <fullName evidence="12">U37-Theraphotoxin-Ct1a_1</fullName>
    </submittedName>
</protein>
<dbReference type="EMBL" id="HAGN01000238">
    <property type="protein sequence ID" value="SMD29660.1"/>
    <property type="molecule type" value="Transcribed_RNA"/>
</dbReference>
<accession>A0A482ZCU1</accession>
<evidence type="ECO:0000256" key="8">
    <source>
        <dbReference type="ARBA" id="ARBA00023157"/>
    </source>
</evidence>
<feature type="disulfide bond" evidence="10">
    <location>
        <begin position="31"/>
        <end position="49"/>
    </location>
</feature>
<evidence type="ECO:0000256" key="7">
    <source>
        <dbReference type="ARBA" id="ARBA00023136"/>
    </source>
</evidence>
<reference evidence="12" key="1">
    <citation type="submission" date="2017-03" db="EMBL/GenBank/DDBJ databases">
        <authorList>
            <person name="QRISCLOUD D."/>
        </authorList>
    </citation>
    <scope>NUCLEOTIDE SEQUENCE</scope>
</reference>
<dbReference type="PANTHER" id="PTHR24270">
    <property type="entry name" value="LOW-DENSITY LIPOPROTEIN RECEPTOR-RELATED"/>
    <property type="match status" value="1"/>
</dbReference>
<dbReference type="InterPro" id="IPR036055">
    <property type="entry name" value="LDL_receptor-like_sf"/>
</dbReference>
<evidence type="ECO:0000256" key="1">
    <source>
        <dbReference type="ARBA" id="ARBA00004167"/>
    </source>
</evidence>
<dbReference type="InterPro" id="IPR023415">
    <property type="entry name" value="LDLR_class-A_CS"/>
</dbReference>
<dbReference type="FunFam" id="4.10.400.10:FF:000034">
    <property type="entry name" value="Low-density lipoprotein receptor-related protein 2"/>
    <property type="match status" value="1"/>
</dbReference>
<dbReference type="GO" id="GO:0016192">
    <property type="term" value="P:vesicle-mediated transport"/>
    <property type="evidence" value="ECO:0007669"/>
    <property type="project" value="UniProtKB-ARBA"/>
</dbReference>
<feature type="signal peptide" evidence="11">
    <location>
        <begin position="1"/>
        <end position="18"/>
    </location>
</feature>
<keyword evidence="7" id="KW-0472">Membrane</keyword>
<feature type="disulfide bond" evidence="10">
    <location>
        <begin position="43"/>
        <end position="58"/>
    </location>
</feature>
<feature type="disulfide bond" evidence="10">
    <location>
        <begin position="24"/>
        <end position="36"/>
    </location>
</feature>
<keyword evidence="9" id="KW-0325">Glycoprotein</keyword>
<dbReference type="PRINTS" id="PR00261">
    <property type="entry name" value="LDLRECEPTOR"/>
</dbReference>
<feature type="disulfide bond" evidence="10">
    <location>
        <begin position="75"/>
        <end position="87"/>
    </location>
</feature>
<keyword evidence="3" id="KW-0812">Transmembrane</keyword>
<dbReference type="AlphaFoldDB" id="A0A482ZCU1"/>
<keyword evidence="6" id="KW-1133">Transmembrane helix</keyword>
<dbReference type="PROSITE" id="PS01209">
    <property type="entry name" value="LDLRA_1"/>
    <property type="match status" value="1"/>
</dbReference>
<comment type="subcellular location">
    <subcellularLocation>
        <location evidence="2">Endomembrane system</location>
    </subcellularLocation>
    <subcellularLocation>
        <location evidence="1">Membrane</location>
        <topology evidence="1">Single-pass membrane protein</topology>
    </subcellularLocation>
</comment>
<dbReference type="GO" id="GO:0005886">
    <property type="term" value="C:plasma membrane"/>
    <property type="evidence" value="ECO:0007669"/>
    <property type="project" value="TreeGrafter"/>
</dbReference>
<dbReference type="Pfam" id="PF00057">
    <property type="entry name" value="Ldl_recept_a"/>
    <property type="match status" value="2"/>
</dbReference>
<evidence type="ECO:0000256" key="2">
    <source>
        <dbReference type="ARBA" id="ARBA00004308"/>
    </source>
</evidence>
<feature type="chain" id="PRO_5019830617" evidence="11">
    <location>
        <begin position="19"/>
        <end position="131"/>
    </location>
</feature>
<organism evidence="12">
    <name type="scientific">Coremiocnemis tropix</name>
    <name type="common">Australian tarantula spider</name>
    <dbReference type="NCBI Taxonomy" id="1904443"/>
    <lineage>
        <taxon>Eukaryota</taxon>
        <taxon>Metazoa</taxon>
        <taxon>Ecdysozoa</taxon>
        <taxon>Arthropoda</taxon>
        <taxon>Chelicerata</taxon>
        <taxon>Arachnida</taxon>
        <taxon>Araneae</taxon>
        <taxon>Mygalomorphae</taxon>
        <taxon>Avicularoidea</taxon>
        <taxon>Theraphosidae</taxon>
        <taxon>Coremiocnemis</taxon>
    </lineage>
</organism>
<keyword evidence="4 11" id="KW-0732">Signal</keyword>
<dbReference type="InterPro" id="IPR002172">
    <property type="entry name" value="LDrepeatLR_classA_rpt"/>
</dbReference>
<evidence type="ECO:0000256" key="3">
    <source>
        <dbReference type="ARBA" id="ARBA00022692"/>
    </source>
</evidence>
<dbReference type="SMART" id="SM00192">
    <property type="entry name" value="LDLa"/>
    <property type="match status" value="2"/>
</dbReference>
<evidence type="ECO:0000256" key="4">
    <source>
        <dbReference type="ARBA" id="ARBA00022729"/>
    </source>
</evidence>
<comment type="caution">
    <text evidence="10">Lacks conserved residue(s) required for the propagation of feature annotation.</text>
</comment>
<evidence type="ECO:0000256" key="11">
    <source>
        <dbReference type="SAM" id="SignalP"/>
    </source>
</evidence>
<dbReference type="CDD" id="cd00112">
    <property type="entry name" value="LDLa"/>
    <property type="match status" value="2"/>
</dbReference>
<dbReference type="PROSITE" id="PS50068">
    <property type="entry name" value="LDLRA_2"/>
    <property type="match status" value="2"/>
</dbReference>
<evidence type="ECO:0000256" key="6">
    <source>
        <dbReference type="ARBA" id="ARBA00022989"/>
    </source>
</evidence>
<evidence type="ECO:0000256" key="10">
    <source>
        <dbReference type="PROSITE-ProRule" id="PRU00124"/>
    </source>
</evidence>
<feature type="disulfide bond" evidence="10">
    <location>
        <begin position="82"/>
        <end position="100"/>
    </location>
</feature>
<dbReference type="Gene3D" id="4.10.400.10">
    <property type="entry name" value="Low-density Lipoprotein Receptor"/>
    <property type="match status" value="2"/>
</dbReference>
<proteinExistence type="predicted"/>
<sequence>MFVTILFAVLTFTTSCYGYSISTCGNDKFQCDNGRCINRSWRCDVRDDCGDSSDENFCEHRSRDAFGRRRSRITCPSSYFRCTDYHCIPQAWVCDGVMDCTEGNDENNASPIIVHSVVCLHAKMAFASQKV</sequence>
<evidence type="ECO:0000256" key="5">
    <source>
        <dbReference type="ARBA" id="ARBA00022737"/>
    </source>
</evidence>
<keyword evidence="8 10" id="KW-1015">Disulfide bond</keyword>
<dbReference type="SUPFAM" id="SSF57424">
    <property type="entry name" value="LDL receptor-like module"/>
    <property type="match status" value="2"/>
</dbReference>